<name>L5L7Y3_PTEAL</name>
<evidence type="ECO:0000313" key="3">
    <source>
        <dbReference type="Proteomes" id="UP000010552"/>
    </source>
</evidence>
<keyword evidence="3" id="KW-1185">Reference proteome</keyword>
<feature type="region of interest" description="Disordered" evidence="1">
    <location>
        <begin position="1"/>
        <end position="104"/>
    </location>
</feature>
<accession>L5L7Y3</accession>
<dbReference type="EMBL" id="KB030256">
    <property type="protein sequence ID" value="ELK19530.1"/>
    <property type="molecule type" value="Genomic_DNA"/>
</dbReference>
<proteinExistence type="predicted"/>
<dbReference type="AlphaFoldDB" id="L5L7Y3"/>
<evidence type="ECO:0000256" key="1">
    <source>
        <dbReference type="SAM" id="MobiDB-lite"/>
    </source>
</evidence>
<reference evidence="3" key="1">
    <citation type="journal article" date="2013" name="Science">
        <title>Comparative analysis of bat genomes provides insight into the evolution of flight and immunity.</title>
        <authorList>
            <person name="Zhang G."/>
            <person name="Cowled C."/>
            <person name="Shi Z."/>
            <person name="Huang Z."/>
            <person name="Bishop-Lilly K.A."/>
            <person name="Fang X."/>
            <person name="Wynne J.W."/>
            <person name="Xiong Z."/>
            <person name="Baker M.L."/>
            <person name="Zhao W."/>
            <person name="Tachedjian M."/>
            <person name="Zhu Y."/>
            <person name="Zhou P."/>
            <person name="Jiang X."/>
            <person name="Ng J."/>
            <person name="Yang L."/>
            <person name="Wu L."/>
            <person name="Xiao J."/>
            <person name="Feng Y."/>
            <person name="Chen Y."/>
            <person name="Sun X."/>
            <person name="Zhang Y."/>
            <person name="Marsh G.A."/>
            <person name="Crameri G."/>
            <person name="Broder C.C."/>
            <person name="Frey K.G."/>
            <person name="Wang L.F."/>
            <person name="Wang J."/>
        </authorList>
    </citation>
    <scope>NUCLEOTIDE SEQUENCE [LARGE SCALE GENOMIC DNA]</scope>
</reference>
<feature type="compositionally biased region" description="Basic and acidic residues" evidence="1">
    <location>
        <begin position="7"/>
        <end position="18"/>
    </location>
</feature>
<organism evidence="2 3">
    <name type="scientific">Pteropus alecto</name>
    <name type="common">Black flying fox</name>
    <dbReference type="NCBI Taxonomy" id="9402"/>
    <lineage>
        <taxon>Eukaryota</taxon>
        <taxon>Metazoa</taxon>
        <taxon>Chordata</taxon>
        <taxon>Craniata</taxon>
        <taxon>Vertebrata</taxon>
        <taxon>Euteleostomi</taxon>
        <taxon>Mammalia</taxon>
        <taxon>Eutheria</taxon>
        <taxon>Laurasiatheria</taxon>
        <taxon>Chiroptera</taxon>
        <taxon>Yinpterochiroptera</taxon>
        <taxon>Pteropodoidea</taxon>
        <taxon>Pteropodidae</taxon>
        <taxon>Pteropodinae</taxon>
        <taxon>Pteropus</taxon>
    </lineage>
</organism>
<sequence>MEWDGALEDRAKGCKADGAEPVPLSGTHAPEAPKRGNARQRPSLAPPLSSKSGSEMAQERTLRIPPNTGCAPTRAPSEVRAGARSPGRTQPWPTMLRAAQLPVP</sequence>
<protein>
    <submittedName>
        <fullName evidence="2">Uncharacterized protein</fullName>
    </submittedName>
</protein>
<evidence type="ECO:0000313" key="2">
    <source>
        <dbReference type="EMBL" id="ELK19530.1"/>
    </source>
</evidence>
<dbReference type="Proteomes" id="UP000010552">
    <property type="component" value="Unassembled WGS sequence"/>
</dbReference>
<gene>
    <name evidence="2" type="ORF">PAL_GLEAN10004398</name>
</gene>
<dbReference type="InParanoid" id="L5L7Y3"/>